<evidence type="ECO:0000256" key="1">
    <source>
        <dbReference type="ARBA" id="ARBA00004049"/>
    </source>
</evidence>
<evidence type="ECO:0000256" key="7">
    <source>
        <dbReference type="SAM" id="MobiDB-lite"/>
    </source>
</evidence>
<dbReference type="AlphaFoldDB" id="A0AAV8F940"/>
<accession>A0AAV8F940</accession>
<dbReference type="InterPro" id="IPR003035">
    <property type="entry name" value="RWP-RK_dom"/>
</dbReference>
<evidence type="ECO:0000256" key="4">
    <source>
        <dbReference type="ARBA" id="ARBA00023125"/>
    </source>
</evidence>
<dbReference type="Proteomes" id="UP001140206">
    <property type="component" value="Chromosome 2"/>
</dbReference>
<dbReference type="InterPro" id="IPR044607">
    <property type="entry name" value="RKD-like"/>
</dbReference>
<dbReference type="PANTHER" id="PTHR46373">
    <property type="entry name" value="PROTEIN RKD4"/>
    <property type="match status" value="1"/>
</dbReference>
<evidence type="ECO:0000256" key="6">
    <source>
        <dbReference type="ARBA" id="ARBA00023242"/>
    </source>
</evidence>
<gene>
    <name evidence="9" type="ORF">LUZ62_039427</name>
</gene>
<keyword evidence="2" id="KW-0805">Transcription regulation</keyword>
<feature type="region of interest" description="Disordered" evidence="7">
    <location>
        <begin position="1"/>
        <end position="29"/>
    </location>
</feature>
<dbReference type="PROSITE" id="PS51519">
    <property type="entry name" value="RWP_RK"/>
    <property type="match status" value="1"/>
</dbReference>
<dbReference type="GO" id="GO:0003700">
    <property type="term" value="F:DNA-binding transcription factor activity"/>
    <property type="evidence" value="ECO:0007669"/>
    <property type="project" value="InterPro"/>
</dbReference>
<keyword evidence="3" id="KW-0175">Coiled coil</keyword>
<feature type="compositionally biased region" description="Acidic residues" evidence="7">
    <location>
        <begin position="394"/>
        <end position="406"/>
    </location>
</feature>
<feature type="region of interest" description="Disordered" evidence="7">
    <location>
        <begin position="386"/>
        <end position="406"/>
    </location>
</feature>
<dbReference type="PANTHER" id="PTHR46373:SF5">
    <property type="entry name" value="RWP-RK DOMAIN PROTEIN"/>
    <property type="match status" value="1"/>
</dbReference>
<evidence type="ECO:0000259" key="8">
    <source>
        <dbReference type="PROSITE" id="PS51519"/>
    </source>
</evidence>
<evidence type="ECO:0000313" key="9">
    <source>
        <dbReference type="EMBL" id="KAJ4788181.1"/>
    </source>
</evidence>
<dbReference type="Pfam" id="PF02042">
    <property type="entry name" value="RWP-RK"/>
    <property type="match status" value="1"/>
</dbReference>
<comment type="caution">
    <text evidence="9">The sequence shown here is derived from an EMBL/GenBank/DDBJ whole genome shotgun (WGS) entry which is preliminary data.</text>
</comment>
<name>A0AAV8F940_9POAL</name>
<sequence>MAEEKKEEPSEKASKEFDTPSPYEDYSNMLENLNTDSDFMQTLSPSPSPSPNLVPNLNFSADHGVENHLVNSHQSTDQNVSRVSGEKVLHAGLSDPLDCQKCDVMREVMHTNGIFLTVLSIHGQLGVYYHAILDVYHYAEGFPQAADQSYIDLRNQDLDWIKKFLLEYGAVRKKENYNVIKDGRSPFYDVICAGPTEPNLNNKHKDAPGNCEVKNEDASSLPIHNEVTGSSSNIEMKIESINQNSPDSDSDTNNQAEYAFSKVQKEQCMTKKNISTRSQTRAKIHIAEQRKRTAEMQQREIAKYFHLPLMEAAKELQICTSSLKAICRKHGISRWPQRKIKAMDNRISSLKKELKSQNSGSKIANRIQKKIHWLEERRAAVCSGSESHLIQEEQHDDVEGDGDVLW</sequence>
<comment type="function">
    <text evidence="1">Putative transcription factor.</text>
</comment>
<evidence type="ECO:0000256" key="3">
    <source>
        <dbReference type="ARBA" id="ARBA00023054"/>
    </source>
</evidence>
<reference evidence="9" key="1">
    <citation type="submission" date="2022-08" db="EMBL/GenBank/DDBJ databases">
        <authorList>
            <person name="Marques A."/>
        </authorList>
    </citation>
    <scope>NUCLEOTIDE SEQUENCE</scope>
    <source>
        <strain evidence="9">RhyPub2mFocal</strain>
        <tissue evidence="9">Leaves</tissue>
    </source>
</reference>
<proteinExistence type="predicted"/>
<evidence type="ECO:0000256" key="2">
    <source>
        <dbReference type="ARBA" id="ARBA00023015"/>
    </source>
</evidence>
<protein>
    <submittedName>
        <fullName evidence="9">Plant regulator RWP-RK family protein</fullName>
    </submittedName>
</protein>
<dbReference type="GO" id="GO:0003677">
    <property type="term" value="F:DNA binding"/>
    <property type="evidence" value="ECO:0007669"/>
    <property type="project" value="UniProtKB-KW"/>
</dbReference>
<feature type="domain" description="RWP-RK" evidence="8">
    <location>
        <begin position="270"/>
        <end position="363"/>
    </location>
</feature>
<keyword evidence="4" id="KW-0238">DNA-binding</keyword>
<dbReference type="EMBL" id="JAMFTS010000002">
    <property type="protein sequence ID" value="KAJ4788181.1"/>
    <property type="molecule type" value="Genomic_DNA"/>
</dbReference>
<evidence type="ECO:0000256" key="5">
    <source>
        <dbReference type="ARBA" id="ARBA00023163"/>
    </source>
</evidence>
<feature type="compositionally biased region" description="Basic and acidic residues" evidence="7">
    <location>
        <begin position="1"/>
        <end position="18"/>
    </location>
</feature>
<keyword evidence="5" id="KW-0804">Transcription</keyword>
<organism evidence="9 10">
    <name type="scientific">Rhynchospora pubera</name>
    <dbReference type="NCBI Taxonomy" id="906938"/>
    <lineage>
        <taxon>Eukaryota</taxon>
        <taxon>Viridiplantae</taxon>
        <taxon>Streptophyta</taxon>
        <taxon>Embryophyta</taxon>
        <taxon>Tracheophyta</taxon>
        <taxon>Spermatophyta</taxon>
        <taxon>Magnoliopsida</taxon>
        <taxon>Liliopsida</taxon>
        <taxon>Poales</taxon>
        <taxon>Cyperaceae</taxon>
        <taxon>Cyperoideae</taxon>
        <taxon>Rhynchosporeae</taxon>
        <taxon>Rhynchospora</taxon>
    </lineage>
</organism>
<keyword evidence="10" id="KW-1185">Reference proteome</keyword>
<keyword evidence="6" id="KW-0539">Nucleus</keyword>
<evidence type="ECO:0000313" key="10">
    <source>
        <dbReference type="Proteomes" id="UP001140206"/>
    </source>
</evidence>